<accession>A0A0C3CB27</accession>
<reference evidence="1 2" key="1">
    <citation type="submission" date="2014-04" db="EMBL/GenBank/DDBJ databases">
        <authorList>
            <consortium name="DOE Joint Genome Institute"/>
            <person name="Kuo A."/>
            <person name="Tarkka M."/>
            <person name="Buscot F."/>
            <person name="Kohler A."/>
            <person name="Nagy L.G."/>
            <person name="Floudas D."/>
            <person name="Copeland A."/>
            <person name="Barry K.W."/>
            <person name="Cichocki N."/>
            <person name="Veneault-Fourrey C."/>
            <person name="LaButti K."/>
            <person name="Lindquist E.A."/>
            <person name="Lipzen A."/>
            <person name="Lundell T."/>
            <person name="Morin E."/>
            <person name="Murat C."/>
            <person name="Sun H."/>
            <person name="Tunlid A."/>
            <person name="Henrissat B."/>
            <person name="Grigoriev I.V."/>
            <person name="Hibbett D.S."/>
            <person name="Martin F."/>
            <person name="Nordberg H.P."/>
            <person name="Cantor M.N."/>
            <person name="Hua S.X."/>
        </authorList>
    </citation>
    <scope>NUCLEOTIDE SEQUENCE [LARGE SCALE GENOMIC DNA]</scope>
    <source>
        <strain evidence="1 2">F 1598</strain>
    </source>
</reference>
<dbReference type="HOGENOM" id="CLU_2832036_0_0_1"/>
<proteinExistence type="predicted"/>
<dbReference type="AlphaFoldDB" id="A0A0C3CB27"/>
<dbReference type="Proteomes" id="UP000054166">
    <property type="component" value="Unassembled WGS sequence"/>
</dbReference>
<gene>
    <name evidence="1" type="ORF">PILCRDRAFT_815370</name>
</gene>
<evidence type="ECO:0000313" key="1">
    <source>
        <dbReference type="EMBL" id="KIM86917.1"/>
    </source>
</evidence>
<protein>
    <submittedName>
        <fullName evidence="1">Uncharacterized protein</fullName>
    </submittedName>
</protein>
<dbReference type="InParanoid" id="A0A0C3CB27"/>
<dbReference type="EMBL" id="KN832980">
    <property type="protein sequence ID" value="KIM86917.1"/>
    <property type="molecule type" value="Genomic_DNA"/>
</dbReference>
<evidence type="ECO:0000313" key="2">
    <source>
        <dbReference type="Proteomes" id="UP000054166"/>
    </source>
</evidence>
<reference evidence="2" key="2">
    <citation type="submission" date="2015-01" db="EMBL/GenBank/DDBJ databases">
        <title>Evolutionary Origins and Diversification of the Mycorrhizal Mutualists.</title>
        <authorList>
            <consortium name="DOE Joint Genome Institute"/>
            <consortium name="Mycorrhizal Genomics Consortium"/>
            <person name="Kohler A."/>
            <person name="Kuo A."/>
            <person name="Nagy L.G."/>
            <person name="Floudas D."/>
            <person name="Copeland A."/>
            <person name="Barry K.W."/>
            <person name="Cichocki N."/>
            <person name="Veneault-Fourrey C."/>
            <person name="LaButti K."/>
            <person name="Lindquist E.A."/>
            <person name="Lipzen A."/>
            <person name="Lundell T."/>
            <person name="Morin E."/>
            <person name="Murat C."/>
            <person name="Riley R."/>
            <person name="Ohm R."/>
            <person name="Sun H."/>
            <person name="Tunlid A."/>
            <person name="Henrissat B."/>
            <person name="Grigoriev I.V."/>
            <person name="Hibbett D.S."/>
            <person name="Martin F."/>
        </authorList>
    </citation>
    <scope>NUCLEOTIDE SEQUENCE [LARGE SCALE GENOMIC DNA]</scope>
    <source>
        <strain evidence="2">F 1598</strain>
    </source>
</reference>
<name>A0A0C3CB27_PILCF</name>
<keyword evidence="2" id="KW-1185">Reference proteome</keyword>
<organism evidence="1 2">
    <name type="scientific">Piloderma croceum (strain F 1598)</name>
    <dbReference type="NCBI Taxonomy" id="765440"/>
    <lineage>
        <taxon>Eukaryota</taxon>
        <taxon>Fungi</taxon>
        <taxon>Dikarya</taxon>
        <taxon>Basidiomycota</taxon>
        <taxon>Agaricomycotina</taxon>
        <taxon>Agaricomycetes</taxon>
        <taxon>Agaricomycetidae</taxon>
        <taxon>Atheliales</taxon>
        <taxon>Atheliaceae</taxon>
        <taxon>Piloderma</taxon>
    </lineage>
</organism>
<sequence>MHQNLEVVNSMEILNDAALIKNPKLRHFTVKFGLILDPEEQAECRKTLPDLKLKIMDRRSSSTKDD</sequence>